<reference evidence="2 3" key="2">
    <citation type="journal article" date="2020" name="Microbiol. Resour. Announc.">
        <title>Antarctic desert soil bacteria exhibit high novel natural product potential, evaluated through long-read genome sequencing and comparative genomics.</title>
        <authorList>
            <person name="Benaud N."/>
            <person name="Edwards R.J."/>
            <person name="Amos T.G."/>
            <person name="D'Agostino P.M."/>
            <person name="Gutierrez-Chavez C."/>
            <person name="Montgomery K."/>
            <person name="Nicetic I."/>
            <person name="Ferrari B.C."/>
        </authorList>
    </citation>
    <scope>NUCLEOTIDE SEQUENCE [LARGE SCALE GENOMIC DNA]</scope>
    <source>
        <strain evidence="2 3">SPB151</strain>
    </source>
</reference>
<dbReference type="KEGG" id="kqi:F1D05_10925"/>
<accession>A0A7G6WWE7</accession>
<dbReference type="Proteomes" id="UP000515563">
    <property type="component" value="Chromosome"/>
</dbReference>
<dbReference type="RefSeq" id="WP_185447363.1">
    <property type="nucleotide sequence ID" value="NZ_CP043661.1"/>
</dbReference>
<reference evidence="3" key="1">
    <citation type="submission" date="2019-09" db="EMBL/GenBank/DDBJ databases">
        <title>Antimicrobial potential of Antarctic Bacteria.</title>
        <authorList>
            <person name="Benaud N."/>
            <person name="Edwards R.J."/>
            <person name="Ferrari B.C."/>
        </authorList>
    </citation>
    <scope>NUCLEOTIDE SEQUENCE [LARGE SCALE GENOMIC DNA]</scope>
    <source>
        <strain evidence="3">SPB151</strain>
    </source>
</reference>
<evidence type="ECO:0000313" key="2">
    <source>
        <dbReference type="EMBL" id="QNE18312.1"/>
    </source>
</evidence>
<evidence type="ECO:0000313" key="3">
    <source>
        <dbReference type="Proteomes" id="UP000515563"/>
    </source>
</evidence>
<proteinExistence type="predicted"/>
<sequence length="70" mass="7618">MAVNEALREVLEYFRVDGQIYPDPHSGNEELIYAAANHPAGRPDTSTLPRSRQDAAQSSLHCPEPAGDGK</sequence>
<keyword evidence="3" id="KW-1185">Reference proteome</keyword>
<organism evidence="2 3">
    <name type="scientific">Kribbella qitaiheensis</name>
    <dbReference type="NCBI Taxonomy" id="1544730"/>
    <lineage>
        <taxon>Bacteria</taxon>
        <taxon>Bacillati</taxon>
        <taxon>Actinomycetota</taxon>
        <taxon>Actinomycetes</taxon>
        <taxon>Propionibacteriales</taxon>
        <taxon>Kribbellaceae</taxon>
        <taxon>Kribbella</taxon>
    </lineage>
</organism>
<dbReference type="AlphaFoldDB" id="A0A7G6WWE7"/>
<dbReference type="EMBL" id="CP043661">
    <property type="protein sequence ID" value="QNE18312.1"/>
    <property type="molecule type" value="Genomic_DNA"/>
</dbReference>
<feature type="compositionally biased region" description="Polar residues" evidence="1">
    <location>
        <begin position="44"/>
        <end position="60"/>
    </location>
</feature>
<gene>
    <name evidence="2" type="ORF">F1D05_10925</name>
</gene>
<evidence type="ECO:0000256" key="1">
    <source>
        <dbReference type="SAM" id="MobiDB-lite"/>
    </source>
</evidence>
<protein>
    <submittedName>
        <fullName evidence="2">Uncharacterized protein</fullName>
    </submittedName>
</protein>
<feature type="region of interest" description="Disordered" evidence="1">
    <location>
        <begin position="38"/>
        <end position="70"/>
    </location>
</feature>
<name>A0A7G6WWE7_9ACTN</name>